<accession>A0A7J8JFU6</accession>
<name>A0A7J8JFU6_ROUAE</name>
<dbReference type="Proteomes" id="UP000593571">
    <property type="component" value="Unassembled WGS sequence"/>
</dbReference>
<organism evidence="2 3">
    <name type="scientific">Rousettus aegyptiacus</name>
    <name type="common">Egyptian fruit bat</name>
    <name type="synonym">Pteropus aegyptiacus</name>
    <dbReference type="NCBI Taxonomy" id="9407"/>
    <lineage>
        <taxon>Eukaryota</taxon>
        <taxon>Metazoa</taxon>
        <taxon>Chordata</taxon>
        <taxon>Craniata</taxon>
        <taxon>Vertebrata</taxon>
        <taxon>Euteleostomi</taxon>
        <taxon>Mammalia</taxon>
        <taxon>Eutheria</taxon>
        <taxon>Laurasiatheria</taxon>
        <taxon>Chiroptera</taxon>
        <taxon>Yinpterochiroptera</taxon>
        <taxon>Pteropodoidea</taxon>
        <taxon>Pteropodidae</taxon>
        <taxon>Rousettinae</taxon>
        <taxon>Rousettus</taxon>
    </lineage>
</organism>
<sequence length="136" mass="15583">MWQGPLQTQTTLLIFACISTPLTTTTKQQRQRRQNFRNVFSSSWFVEAAENINEAPPNLYLLLIQLQKVRNARNRTSFPVSNKGTSVRNFKSCASELVPQGPLPNHRLRPFVVMEQNGSCMRRGQERVVKRGPRPS</sequence>
<keyword evidence="1" id="KW-0732">Signal</keyword>
<evidence type="ECO:0000313" key="2">
    <source>
        <dbReference type="EMBL" id="KAF6495754.1"/>
    </source>
</evidence>
<reference evidence="2 3" key="1">
    <citation type="journal article" date="2020" name="Nature">
        <title>Six reference-quality genomes reveal evolution of bat adaptations.</title>
        <authorList>
            <person name="Jebb D."/>
            <person name="Huang Z."/>
            <person name="Pippel M."/>
            <person name="Hughes G.M."/>
            <person name="Lavrichenko K."/>
            <person name="Devanna P."/>
            <person name="Winkler S."/>
            <person name="Jermiin L.S."/>
            <person name="Skirmuntt E.C."/>
            <person name="Katzourakis A."/>
            <person name="Burkitt-Gray L."/>
            <person name="Ray D.A."/>
            <person name="Sullivan K.A.M."/>
            <person name="Roscito J.G."/>
            <person name="Kirilenko B.M."/>
            <person name="Davalos L.M."/>
            <person name="Corthals A.P."/>
            <person name="Power M.L."/>
            <person name="Jones G."/>
            <person name="Ransome R.D."/>
            <person name="Dechmann D.K.N."/>
            <person name="Locatelli A.G."/>
            <person name="Puechmaille S.J."/>
            <person name="Fedrigo O."/>
            <person name="Jarvis E.D."/>
            <person name="Hiller M."/>
            <person name="Vernes S.C."/>
            <person name="Myers E.W."/>
            <person name="Teeling E.C."/>
        </authorList>
    </citation>
    <scope>NUCLEOTIDE SEQUENCE [LARGE SCALE GENOMIC DNA]</scope>
    <source>
        <strain evidence="2">MRouAeg1</strain>
        <tissue evidence="2">Muscle</tissue>
    </source>
</reference>
<evidence type="ECO:0000256" key="1">
    <source>
        <dbReference type="SAM" id="SignalP"/>
    </source>
</evidence>
<comment type="caution">
    <text evidence="2">The sequence shown here is derived from an EMBL/GenBank/DDBJ whole genome shotgun (WGS) entry which is preliminary data.</text>
</comment>
<feature type="chain" id="PRO_5029466459" description="Secreted protein" evidence="1">
    <location>
        <begin position="25"/>
        <end position="136"/>
    </location>
</feature>
<evidence type="ECO:0008006" key="4">
    <source>
        <dbReference type="Google" id="ProtNLM"/>
    </source>
</evidence>
<protein>
    <recommendedName>
        <fullName evidence="4">Secreted protein</fullName>
    </recommendedName>
</protein>
<evidence type="ECO:0000313" key="3">
    <source>
        <dbReference type="Proteomes" id="UP000593571"/>
    </source>
</evidence>
<keyword evidence="3" id="KW-1185">Reference proteome</keyword>
<dbReference type="EMBL" id="JACASE010000002">
    <property type="protein sequence ID" value="KAF6495754.1"/>
    <property type="molecule type" value="Genomic_DNA"/>
</dbReference>
<dbReference type="AlphaFoldDB" id="A0A7J8JFU6"/>
<feature type="signal peptide" evidence="1">
    <location>
        <begin position="1"/>
        <end position="24"/>
    </location>
</feature>
<gene>
    <name evidence="2" type="ORF">HJG63_010142</name>
</gene>
<proteinExistence type="predicted"/>